<dbReference type="SMART" id="SM01130">
    <property type="entry name" value="DHDPS"/>
    <property type="match status" value="1"/>
</dbReference>
<dbReference type="PRINTS" id="PR00146">
    <property type="entry name" value="DHPICSNTHASE"/>
</dbReference>
<evidence type="ECO:0000256" key="3">
    <source>
        <dbReference type="PIRSR" id="PIRSR001365-1"/>
    </source>
</evidence>
<evidence type="ECO:0000313" key="5">
    <source>
        <dbReference type="EMBL" id="HIU60518.1"/>
    </source>
</evidence>
<gene>
    <name evidence="5" type="ORF">IAB05_03880</name>
</gene>
<reference evidence="5" key="1">
    <citation type="submission" date="2020-10" db="EMBL/GenBank/DDBJ databases">
        <authorList>
            <person name="Gilroy R."/>
        </authorList>
    </citation>
    <scope>NUCLEOTIDE SEQUENCE</scope>
    <source>
        <strain evidence="5">18911</strain>
    </source>
</reference>
<dbReference type="InterPro" id="IPR013785">
    <property type="entry name" value="Aldolase_TIM"/>
</dbReference>
<dbReference type="SUPFAM" id="SSF51569">
    <property type="entry name" value="Aldolase"/>
    <property type="match status" value="1"/>
</dbReference>
<evidence type="ECO:0000313" key="6">
    <source>
        <dbReference type="Proteomes" id="UP000824094"/>
    </source>
</evidence>
<dbReference type="PANTHER" id="PTHR42849">
    <property type="entry name" value="N-ACETYLNEURAMINATE LYASE"/>
    <property type="match status" value="1"/>
</dbReference>
<dbReference type="NCBIfam" id="NF003164">
    <property type="entry name" value="PRK04147.1"/>
    <property type="match status" value="1"/>
</dbReference>
<evidence type="ECO:0000256" key="1">
    <source>
        <dbReference type="ARBA" id="ARBA00023239"/>
    </source>
</evidence>
<dbReference type="GO" id="GO:0005829">
    <property type="term" value="C:cytosol"/>
    <property type="evidence" value="ECO:0007669"/>
    <property type="project" value="TreeGrafter"/>
</dbReference>
<comment type="caution">
    <text evidence="5">The sequence shown here is derived from an EMBL/GenBank/DDBJ whole genome shotgun (WGS) entry which is preliminary data.</text>
</comment>
<feature type="active site" description="Schiff-base intermediate with substrate" evidence="3">
    <location>
        <position position="163"/>
    </location>
</feature>
<keyword evidence="1 2" id="KW-0456">Lyase</keyword>
<dbReference type="Gene3D" id="3.20.20.70">
    <property type="entry name" value="Aldolase class I"/>
    <property type="match status" value="1"/>
</dbReference>
<evidence type="ECO:0000256" key="2">
    <source>
        <dbReference type="PIRNR" id="PIRNR001365"/>
    </source>
</evidence>
<protein>
    <submittedName>
        <fullName evidence="5">N-acetylneuraminate lyase</fullName>
        <ecNumber evidence="5">4.1.3.3</ecNumber>
    </submittedName>
</protein>
<feature type="active site" description="Proton donor/acceptor" evidence="3">
    <location>
        <position position="135"/>
    </location>
</feature>
<dbReference type="PIRSF" id="PIRSF001365">
    <property type="entry name" value="DHDPS"/>
    <property type="match status" value="1"/>
</dbReference>
<name>A0A9D1SI50_9FIRM</name>
<feature type="binding site" evidence="4">
    <location>
        <position position="204"/>
    </location>
    <ligand>
        <name>pyruvate</name>
        <dbReference type="ChEBI" id="CHEBI:15361"/>
    </ligand>
</feature>
<dbReference type="GO" id="GO:0019262">
    <property type="term" value="P:N-acetylneuraminate catabolic process"/>
    <property type="evidence" value="ECO:0007669"/>
    <property type="project" value="TreeGrafter"/>
</dbReference>
<dbReference type="EMBL" id="DVNF01000116">
    <property type="protein sequence ID" value="HIU60518.1"/>
    <property type="molecule type" value="Genomic_DNA"/>
</dbReference>
<proteinExistence type="inferred from homology"/>
<organism evidence="5 6">
    <name type="scientific">Candidatus Stercoripulliclostridium merdigallinarum</name>
    <dbReference type="NCBI Taxonomy" id="2840951"/>
    <lineage>
        <taxon>Bacteria</taxon>
        <taxon>Bacillati</taxon>
        <taxon>Bacillota</taxon>
        <taxon>Clostridia</taxon>
        <taxon>Eubacteriales</taxon>
        <taxon>Candidatus Stercoripulliclostridium</taxon>
    </lineage>
</organism>
<dbReference type="PANTHER" id="PTHR42849:SF1">
    <property type="entry name" value="N-ACETYLNEURAMINATE LYASE"/>
    <property type="match status" value="1"/>
</dbReference>
<dbReference type="InterPro" id="IPR002220">
    <property type="entry name" value="DapA-like"/>
</dbReference>
<comment type="similarity">
    <text evidence="2">Belongs to the DapA family.</text>
</comment>
<evidence type="ECO:0000256" key="4">
    <source>
        <dbReference type="PIRSR" id="PIRSR001365-2"/>
    </source>
</evidence>
<sequence length="290" mass="31396">MKDFSGMYAALLTAFNDDGSINFEATGKLVERNIAKGLDGMYVAGSSGEAMMMSEDERVALLKYVASVVKGRVTLIAHVGSTSTDCSVRMAKEAAKLGYDAVSAVAPYYYSFSGEAIRGYYKDILAATDLPMLIYNFPASGGFDGMLSLVSEMIDDPKLMGVKHTSVNLFELERFKHMKRPLTVFNGFDEMLIGGLSMGADGGIGSTYNLLQDDILAIYKAFKAGDLKTAMAVQTKVNRIIEAMLPYGVFAMEKAILTELGIPMGNCRKPFLPLSEEGKKVAKEIAAKLN</sequence>
<dbReference type="AlphaFoldDB" id="A0A9D1SI50"/>
<dbReference type="Pfam" id="PF00701">
    <property type="entry name" value="DHDPS"/>
    <property type="match status" value="1"/>
</dbReference>
<dbReference type="Proteomes" id="UP000824094">
    <property type="component" value="Unassembled WGS sequence"/>
</dbReference>
<dbReference type="EC" id="4.1.3.3" evidence="5"/>
<accession>A0A9D1SI50</accession>
<dbReference type="GO" id="GO:0008747">
    <property type="term" value="F:N-acetylneuraminate lyase activity"/>
    <property type="evidence" value="ECO:0007669"/>
    <property type="project" value="UniProtKB-EC"/>
</dbReference>
<reference evidence="5" key="2">
    <citation type="journal article" date="2021" name="PeerJ">
        <title>Extensive microbial diversity within the chicken gut microbiome revealed by metagenomics and culture.</title>
        <authorList>
            <person name="Gilroy R."/>
            <person name="Ravi A."/>
            <person name="Getino M."/>
            <person name="Pursley I."/>
            <person name="Horton D.L."/>
            <person name="Alikhan N.F."/>
            <person name="Baker D."/>
            <person name="Gharbi K."/>
            <person name="Hall N."/>
            <person name="Watson M."/>
            <person name="Adriaenssens E.M."/>
            <person name="Foster-Nyarko E."/>
            <person name="Jarju S."/>
            <person name="Secka A."/>
            <person name="Antonio M."/>
            <person name="Oren A."/>
            <person name="Chaudhuri R.R."/>
            <person name="La Ragione R."/>
            <person name="Hildebrand F."/>
            <person name="Pallen M.J."/>
        </authorList>
    </citation>
    <scope>NUCLEOTIDE SEQUENCE</scope>
    <source>
        <strain evidence="5">18911</strain>
    </source>
</reference>